<keyword evidence="3" id="KW-1185">Reference proteome</keyword>
<dbReference type="OrthoDB" id="9448174at2759"/>
<proteinExistence type="predicted"/>
<feature type="compositionally biased region" description="Basic and acidic residues" evidence="1">
    <location>
        <begin position="40"/>
        <end position="72"/>
    </location>
</feature>
<feature type="region of interest" description="Disordered" evidence="1">
    <location>
        <begin position="1"/>
        <end position="94"/>
    </location>
</feature>
<evidence type="ECO:0000313" key="2">
    <source>
        <dbReference type="Ensembl" id="ENSCVAP00000031856.1"/>
    </source>
</evidence>
<feature type="region of interest" description="Disordered" evidence="1">
    <location>
        <begin position="220"/>
        <end position="242"/>
    </location>
</feature>
<dbReference type="RefSeq" id="XP_015243149.1">
    <property type="nucleotide sequence ID" value="XM_015387663.1"/>
</dbReference>
<feature type="region of interest" description="Disordered" evidence="1">
    <location>
        <begin position="144"/>
        <end position="174"/>
    </location>
</feature>
<feature type="compositionally biased region" description="Polar residues" evidence="1">
    <location>
        <begin position="75"/>
        <end position="90"/>
    </location>
</feature>
<dbReference type="Gene3D" id="1.20.58.60">
    <property type="match status" value="1"/>
</dbReference>
<dbReference type="AlphaFoldDB" id="A0A3Q2EHI1"/>
<feature type="region of interest" description="Disordered" evidence="1">
    <location>
        <begin position="257"/>
        <end position="326"/>
    </location>
</feature>
<feature type="compositionally biased region" description="Polar residues" evidence="1">
    <location>
        <begin position="1"/>
        <end position="12"/>
    </location>
</feature>
<dbReference type="GeneID" id="107092939"/>
<dbReference type="Ensembl" id="ENSCVAT00000027106.1">
    <property type="protein sequence ID" value="ENSCVAP00000031856.1"/>
    <property type="gene ID" value="ENSCVAG00000021448.1"/>
</dbReference>
<dbReference type="CTD" id="23177"/>
<evidence type="ECO:0000313" key="3">
    <source>
        <dbReference type="Proteomes" id="UP000265020"/>
    </source>
</evidence>
<reference evidence="2" key="1">
    <citation type="submission" date="2025-08" db="UniProtKB">
        <authorList>
            <consortium name="Ensembl"/>
        </authorList>
    </citation>
    <scope>IDENTIFICATION</scope>
</reference>
<dbReference type="Proteomes" id="UP000265020">
    <property type="component" value="Unassembled WGS sequence"/>
</dbReference>
<feature type="compositionally biased region" description="Polar residues" evidence="1">
    <location>
        <begin position="144"/>
        <end position="164"/>
    </location>
</feature>
<organism evidence="2 3">
    <name type="scientific">Cyprinodon variegatus</name>
    <name type="common">Sheepshead minnow</name>
    <dbReference type="NCBI Taxonomy" id="28743"/>
    <lineage>
        <taxon>Eukaryota</taxon>
        <taxon>Metazoa</taxon>
        <taxon>Chordata</taxon>
        <taxon>Craniata</taxon>
        <taxon>Vertebrata</taxon>
        <taxon>Euteleostomi</taxon>
        <taxon>Actinopterygii</taxon>
        <taxon>Neopterygii</taxon>
        <taxon>Teleostei</taxon>
        <taxon>Neoteleostei</taxon>
        <taxon>Acanthomorphata</taxon>
        <taxon>Ovalentaria</taxon>
        <taxon>Atherinomorphae</taxon>
        <taxon>Cyprinodontiformes</taxon>
        <taxon>Cyprinodontidae</taxon>
        <taxon>Cyprinodon</taxon>
    </lineage>
</organism>
<reference evidence="2" key="2">
    <citation type="submission" date="2025-09" db="UniProtKB">
        <authorList>
            <consortium name="Ensembl"/>
        </authorList>
    </citation>
    <scope>IDENTIFICATION</scope>
</reference>
<name>A0A3Q2EHI1_CYPVA</name>
<dbReference type="SUPFAM" id="SSF46966">
    <property type="entry name" value="Spectrin repeat"/>
    <property type="match status" value="1"/>
</dbReference>
<feature type="compositionally biased region" description="Polar residues" evidence="1">
    <location>
        <begin position="278"/>
        <end position="292"/>
    </location>
</feature>
<sequence>MHSSTFKLSSRFSAPPAGGAERVRPEARGRTVSIGPTARHLPDRRYVERKPLFTQEHRASIMKKSRPEKEEPSGEPTSMKLQVPLSQNPPTERLDLSLPAASIGEPSSDLQTQLFPGEPDSALSFHDGSVLEGLNIPLRPQLSSTFLHPTSTPRSQNHRASQTRLRLREGKCTKNQESSYQRDYWACAVPKAPPPSADRSSSTWNPNQEYETLLDYTYPLRPGHVSSQQKADSPLGTDANMQDSGIELDQFCSLSGLDLSDTGGGGGSGGWSSPPAEDQQNLHRTSAGSPSFLSEAVRSDHSKARTAAGGGSRDGPGYRHHAVSPLSPSSALIQSSLVLPRSGWSSAAIDEDFWPLPEQLEELQQLSRQTRELTAHLSPPLPASYGSLEDISSSITSPQNRVAVEQNPEVLKDQQNGGEGFETSAQTAAGGAIRFGAGPGPTGLRECLGKQQLGLCSQEQKDSLMKLIQVFCSQLELLIQQLYGLSESMERAAAPAGDVDSLKSALAHYQSFQKDVSSHQPLTSCVLQAGQHLLSSITAVVPFLRDALLMIERQSGALQTHSDLWLSSILSAVDTLAPPTHRSSALLREERNSAGT</sequence>
<dbReference type="OMA" id="EHIQLFC"/>
<protein>
    <submittedName>
        <fullName evidence="2">Centrosomal protein 68</fullName>
    </submittedName>
</protein>
<accession>A0A3Q2EHI1</accession>
<evidence type="ECO:0000256" key="1">
    <source>
        <dbReference type="SAM" id="MobiDB-lite"/>
    </source>
</evidence>
<dbReference type="GeneTree" id="ENSGT00810000125473"/>